<name>A0ABP0UKG1_9BRYO</name>
<dbReference type="InterPro" id="IPR005511">
    <property type="entry name" value="SMP-30"/>
</dbReference>
<dbReference type="PANTHER" id="PTHR10907:SF65">
    <property type="entry name" value="ALDONOLACTONASE"/>
    <property type="match status" value="1"/>
</dbReference>
<reference evidence="4" key="1">
    <citation type="submission" date="2024-02" db="EMBL/GenBank/DDBJ databases">
        <authorList>
            <consortium name="ELIXIR-Norway"/>
            <consortium name="Elixir Norway"/>
        </authorList>
    </citation>
    <scope>NUCLEOTIDE SEQUENCE</scope>
</reference>
<gene>
    <name evidence="4" type="ORF">CSSPTR1EN2_LOCUS15542</name>
</gene>
<feature type="domain" description="SMP-30/Gluconolactonase/LRE-like region" evidence="3">
    <location>
        <begin position="12"/>
        <end position="256"/>
    </location>
</feature>
<accession>A0ABP0UKG1</accession>
<keyword evidence="5" id="KW-1185">Reference proteome</keyword>
<evidence type="ECO:0000313" key="4">
    <source>
        <dbReference type="EMBL" id="CAK9220609.1"/>
    </source>
</evidence>
<dbReference type="InterPro" id="IPR013658">
    <property type="entry name" value="SGL"/>
</dbReference>
<dbReference type="Pfam" id="PF08450">
    <property type="entry name" value="SGL"/>
    <property type="match status" value="1"/>
</dbReference>
<dbReference type="InterPro" id="IPR011042">
    <property type="entry name" value="6-blade_b-propeller_TolB-like"/>
</dbReference>
<evidence type="ECO:0000259" key="3">
    <source>
        <dbReference type="Pfam" id="PF08450"/>
    </source>
</evidence>
<protein>
    <recommendedName>
        <fullName evidence="3">SMP-30/Gluconolactonase/LRE-like region domain-containing protein</fullName>
    </recommendedName>
</protein>
<feature type="compositionally biased region" description="Polar residues" evidence="2">
    <location>
        <begin position="318"/>
        <end position="327"/>
    </location>
</feature>
<feature type="region of interest" description="Disordered" evidence="2">
    <location>
        <begin position="302"/>
        <end position="327"/>
    </location>
</feature>
<organism evidence="4 5">
    <name type="scientific">Sphagnum troendelagicum</name>
    <dbReference type="NCBI Taxonomy" id="128251"/>
    <lineage>
        <taxon>Eukaryota</taxon>
        <taxon>Viridiplantae</taxon>
        <taxon>Streptophyta</taxon>
        <taxon>Embryophyta</taxon>
        <taxon>Bryophyta</taxon>
        <taxon>Sphagnophytina</taxon>
        <taxon>Sphagnopsida</taxon>
        <taxon>Sphagnales</taxon>
        <taxon>Sphagnaceae</taxon>
        <taxon>Sphagnum</taxon>
    </lineage>
</organism>
<dbReference type="Gene3D" id="2.120.10.30">
    <property type="entry name" value="TolB, C-terminal domain"/>
    <property type="match status" value="1"/>
</dbReference>
<evidence type="ECO:0000256" key="1">
    <source>
        <dbReference type="ARBA" id="ARBA00008853"/>
    </source>
</evidence>
<dbReference type="Proteomes" id="UP001497512">
    <property type="component" value="Chromosome 3"/>
</dbReference>
<comment type="similarity">
    <text evidence="1">Belongs to the SMP-30/CGR1 family.</text>
</comment>
<proteinExistence type="inferred from homology"/>
<dbReference type="SUPFAM" id="SSF63829">
    <property type="entry name" value="Calcium-dependent phosphotriesterase"/>
    <property type="match status" value="1"/>
</dbReference>
<dbReference type="PANTHER" id="PTHR10907">
    <property type="entry name" value="REGUCALCIN"/>
    <property type="match status" value="1"/>
</dbReference>
<evidence type="ECO:0000256" key="2">
    <source>
        <dbReference type="SAM" id="MobiDB-lite"/>
    </source>
</evidence>
<sequence length="327" mass="36885">MKIFYEAGAEVGKSGIWDPCTQQYYYVDILKKTMHVLHVPSKSRKDYCVGTMVGAMALCSNGEGLVMAVEDGFGMWNFRECRFRMLATPYGVNTGWRMNDGGCDSRGRFWAGRLFKTDETRPGEIYRLETDGCTATRVIDNICCTNGILWSPNNKLLYCGDSSMKKIYVWDYEEESGTPCNRRLFMDTSRHFQGVPDGATIDNNGFLWVCFFDGHKLVRISPEGCVDLVMDLPVKRPTQPVWYGNNLDELLITSAHLDVDMCQYPQSGNILWLKTCFHGALKNRYNYRPCPCVCPPPSSSCQPRSCPKPCSPCPQPTHCPSGSSQNK</sequence>
<evidence type="ECO:0000313" key="5">
    <source>
        <dbReference type="Proteomes" id="UP001497512"/>
    </source>
</evidence>
<dbReference type="PRINTS" id="PR01790">
    <property type="entry name" value="SMP30FAMILY"/>
</dbReference>
<dbReference type="EMBL" id="OZ019895">
    <property type="protein sequence ID" value="CAK9220609.1"/>
    <property type="molecule type" value="Genomic_DNA"/>
</dbReference>